<evidence type="ECO:0000313" key="2">
    <source>
        <dbReference type="Proteomes" id="UP001217089"/>
    </source>
</evidence>
<sequence>MAVYYGLQWTDSKLMLYNDGAFTTVSGSLRLFSLVLLKGIPDDVSEKMIKSFDQENQNNDSSNETLNQVVQEAKHRFFLRLGSYDDVTLREMSQNDFKLIRDERYGYCFTFSPSSTAEIAGPQFGNSFFLPSNTILILLEKLIL</sequence>
<evidence type="ECO:0000313" key="1">
    <source>
        <dbReference type="EMBL" id="KAJ8309011.1"/>
    </source>
</evidence>
<keyword evidence="2" id="KW-1185">Reference proteome</keyword>
<reference evidence="1 2" key="1">
    <citation type="submission" date="2022-12" db="EMBL/GenBank/DDBJ databases">
        <title>Chromosome-level genome of Tegillarca granosa.</title>
        <authorList>
            <person name="Kim J."/>
        </authorList>
    </citation>
    <scope>NUCLEOTIDE SEQUENCE [LARGE SCALE GENOMIC DNA]</scope>
    <source>
        <strain evidence="1">Teg-2019</strain>
        <tissue evidence="1">Adductor muscle</tissue>
    </source>
</reference>
<name>A0ABQ9EYI4_TEGGR</name>
<dbReference type="Proteomes" id="UP001217089">
    <property type="component" value="Unassembled WGS sequence"/>
</dbReference>
<comment type="caution">
    <text evidence="1">The sequence shown here is derived from an EMBL/GenBank/DDBJ whole genome shotgun (WGS) entry which is preliminary data.</text>
</comment>
<protein>
    <submittedName>
        <fullName evidence="1">Uncharacterized protein</fullName>
    </submittedName>
</protein>
<organism evidence="1 2">
    <name type="scientific">Tegillarca granosa</name>
    <name type="common">Malaysian cockle</name>
    <name type="synonym">Anadara granosa</name>
    <dbReference type="NCBI Taxonomy" id="220873"/>
    <lineage>
        <taxon>Eukaryota</taxon>
        <taxon>Metazoa</taxon>
        <taxon>Spiralia</taxon>
        <taxon>Lophotrochozoa</taxon>
        <taxon>Mollusca</taxon>
        <taxon>Bivalvia</taxon>
        <taxon>Autobranchia</taxon>
        <taxon>Pteriomorphia</taxon>
        <taxon>Arcoida</taxon>
        <taxon>Arcoidea</taxon>
        <taxon>Arcidae</taxon>
        <taxon>Tegillarca</taxon>
    </lineage>
</organism>
<accession>A0ABQ9EYI4</accession>
<dbReference type="EMBL" id="JARBDR010000657">
    <property type="protein sequence ID" value="KAJ8309011.1"/>
    <property type="molecule type" value="Genomic_DNA"/>
</dbReference>
<gene>
    <name evidence="1" type="ORF">KUTeg_013885</name>
</gene>
<proteinExistence type="predicted"/>